<keyword evidence="1" id="KW-0472">Membrane</keyword>
<proteinExistence type="predicted"/>
<evidence type="ECO:0000256" key="2">
    <source>
        <dbReference type="SAM" id="SignalP"/>
    </source>
</evidence>
<reference evidence="3 4" key="1">
    <citation type="journal article" date="2009" name="Proc. Natl. Acad. Sci. U.S.A.">
        <title>Eukaryote-to-eukaryote gene transfer events revealed by the genome sequence of the wine yeast Saccharomyces cerevisiae EC1118.</title>
        <authorList>
            <person name="Novo M."/>
            <person name="Bigey F."/>
            <person name="Beyne E."/>
            <person name="Galeote V."/>
            <person name="Gavory F."/>
            <person name="Mallet S."/>
            <person name="Cambot B."/>
            <person name="Legras J.L."/>
            <person name="Wincker P."/>
            <person name="Casaregola S."/>
            <person name="Dequin S."/>
        </authorList>
    </citation>
    <scope>NUCLEOTIDE SEQUENCE [LARGE SCALE GENOMIC DNA]</scope>
    <source>
        <strain evidence="4">Lalvin EC1118 / Prise de mousse</strain>
    </source>
</reference>
<name>C8ZGQ4_YEAS8</name>
<organism evidence="3 4">
    <name type="scientific">Saccharomyces cerevisiae (strain Lalvin EC1118 / Prise de mousse)</name>
    <name type="common">Baker's yeast</name>
    <dbReference type="NCBI Taxonomy" id="643680"/>
    <lineage>
        <taxon>Eukaryota</taxon>
        <taxon>Fungi</taxon>
        <taxon>Dikarya</taxon>
        <taxon>Ascomycota</taxon>
        <taxon>Saccharomycotina</taxon>
        <taxon>Saccharomycetes</taxon>
        <taxon>Saccharomycetales</taxon>
        <taxon>Saccharomycetaceae</taxon>
        <taxon>Saccharomyces</taxon>
    </lineage>
</organism>
<feature type="chain" id="PRO_5002994752" evidence="2">
    <location>
        <begin position="18"/>
        <end position="101"/>
    </location>
</feature>
<evidence type="ECO:0000313" key="3">
    <source>
        <dbReference type="EMBL" id="CAY86433.1"/>
    </source>
</evidence>
<dbReference type="Proteomes" id="UP000000286">
    <property type="component" value="Chromosome XV"/>
</dbReference>
<feature type="signal peptide" evidence="2">
    <location>
        <begin position="1"/>
        <end position="17"/>
    </location>
</feature>
<dbReference type="EMBL" id="FN394216">
    <property type="protein sequence ID" value="CAY86433.1"/>
    <property type="molecule type" value="Genomic_DNA"/>
</dbReference>
<feature type="transmembrane region" description="Helical" evidence="1">
    <location>
        <begin position="71"/>
        <end position="93"/>
    </location>
</feature>
<protein>
    <submittedName>
        <fullName evidence="3">EC1118_1O4_3598p</fullName>
    </submittedName>
</protein>
<dbReference type="AlphaFoldDB" id="C8ZGQ4"/>
<evidence type="ECO:0000256" key="1">
    <source>
        <dbReference type="SAM" id="Phobius"/>
    </source>
</evidence>
<accession>C8ZGQ4</accession>
<dbReference type="HOGENOM" id="CLU_2293907_0_0_1"/>
<evidence type="ECO:0000313" key="4">
    <source>
        <dbReference type="Proteomes" id="UP000000286"/>
    </source>
</evidence>
<keyword evidence="1" id="KW-0812">Transmembrane</keyword>
<gene>
    <name evidence="3" type="ORF">EC1118_1O4_3598g</name>
</gene>
<keyword evidence="2" id="KW-0732">Signal</keyword>
<sequence length="101" mass="10750">MIFLDSNFILLPCVLLAEVKRGFPWSSTTTVLDSCIFRLPSSPSTSSFAVLLSESSNRTSSSSSSSMLSVLFIPIILLLPPSCPLTGVTVAFFKAVGATIM</sequence>
<keyword evidence="1" id="KW-1133">Transmembrane helix</keyword>